<feature type="domain" description="C2H2-type" evidence="5">
    <location>
        <begin position="347"/>
        <end position="374"/>
    </location>
</feature>
<dbReference type="VEuPathDB" id="VectorBase:AATE001375"/>
<proteinExistence type="predicted"/>
<feature type="domain" description="C2H2-type" evidence="5">
    <location>
        <begin position="238"/>
        <end position="265"/>
    </location>
</feature>
<sequence length="499" mass="57023">MRNDYSNDGLHSVCRFCLNSECVNTIFDHDTIDIISSDDAHTKFICQGCREFIESIVEFRERCIQSYNTLQNQQLLDTVSVEEFIEECSEPGAEEDYRLEFIKCESPHAETIPGTGEDLDELEHLEHETNSRSDVNENEDQLQIEVTLPGGITVDKNAQSCKRMQEPLSDQDTLNIAVCPLCGERFTGGKIMVRHHIKSDHADDDTLPKIRQCFFCPKAYSSYQLLKYHLNFHPQKVWHCPQCGQRIVKKGIFIDHLRIHANERHYECKVCGKRFTTMKYLSTHRQLHKLQEAQSCNKMYECEICGKQMKFKSNYTNHRKTHKDNSGMQGETHGDSCSADLEHKKVYLCNICGHNCGSSSNLTVHLRRHNGESICQCSKNDLKTHQKRNICGQNFDMSKLLAPYPTSICIKSPNRAETPPQSMDHPQIEKDVGTLMHDTPQEVPKDQAELLVAAEAVADMVETTNWGHFMTVAFPKQDQSATSVDFDDVSFSSQPKLYS</sequence>
<dbReference type="PROSITE" id="PS00028">
    <property type="entry name" value="ZINC_FINGER_C2H2_1"/>
    <property type="match status" value="6"/>
</dbReference>
<dbReference type="InterPro" id="IPR012934">
    <property type="entry name" value="Znf_AD"/>
</dbReference>
<keyword evidence="3" id="KW-0863">Zinc-finger</keyword>
<dbReference type="Pfam" id="PF00096">
    <property type="entry name" value="zf-C2H2"/>
    <property type="match status" value="3"/>
</dbReference>
<dbReference type="GO" id="GO:0000977">
    <property type="term" value="F:RNA polymerase II transcription regulatory region sequence-specific DNA binding"/>
    <property type="evidence" value="ECO:0007669"/>
    <property type="project" value="TreeGrafter"/>
</dbReference>
<name>A0A182ILF5_ANOAO</name>
<keyword evidence="1" id="KW-0479">Metal-binding</keyword>
<reference evidence="6" key="1">
    <citation type="submission" date="2022-08" db="UniProtKB">
        <authorList>
            <consortium name="EnsemblMetazoa"/>
        </authorList>
    </citation>
    <scope>IDENTIFICATION</scope>
    <source>
        <strain evidence="6">EBRO</strain>
    </source>
</reference>
<dbReference type="InterPro" id="IPR013087">
    <property type="entry name" value="Znf_C2H2_type"/>
</dbReference>
<organism evidence="6">
    <name type="scientific">Anopheles atroparvus</name>
    <name type="common">European mosquito</name>
    <dbReference type="NCBI Taxonomy" id="41427"/>
    <lineage>
        <taxon>Eukaryota</taxon>
        <taxon>Metazoa</taxon>
        <taxon>Ecdysozoa</taxon>
        <taxon>Arthropoda</taxon>
        <taxon>Hexapoda</taxon>
        <taxon>Insecta</taxon>
        <taxon>Pterygota</taxon>
        <taxon>Neoptera</taxon>
        <taxon>Endopterygota</taxon>
        <taxon>Diptera</taxon>
        <taxon>Nematocera</taxon>
        <taxon>Culicoidea</taxon>
        <taxon>Culicidae</taxon>
        <taxon>Anophelinae</taxon>
        <taxon>Anopheles</taxon>
    </lineage>
</organism>
<feature type="domain" description="C2H2-type" evidence="5">
    <location>
        <begin position="266"/>
        <end position="293"/>
    </location>
</feature>
<dbReference type="GO" id="GO:0005634">
    <property type="term" value="C:nucleus"/>
    <property type="evidence" value="ECO:0007669"/>
    <property type="project" value="InterPro"/>
</dbReference>
<dbReference type="GO" id="GO:0008270">
    <property type="term" value="F:zinc ion binding"/>
    <property type="evidence" value="ECO:0007669"/>
    <property type="project" value="UniProtKB-KW"/>
</dbReference>
<dbReference type="GO" id="GO:0000981">
    <property type="term" value="F:DNA-binding transcription factor activity, RNA polymerase II-specific"/>
    <property type="evidence" value="ECO:0007669"/>
    <property type="project" value="TreeGrafter"/>
</dbReference>
<evidence type="ECO:0000313" key="6">
    <source>
        <dbReference type="EnsemblMetazoa" id="AATE001375-PA.1"/>
    </source>
</evidence>
<dbReference type="AlphaFoldDB" id="A0A182ILF5"/>
<dbReference type="EnsemblMetazoa" id="AATE001375-RA">
    <property type="protein sequence ID" value="AATE001375-PA.1"/>
    <property type="gene ID" value="AATE001375"/>
</dbReference>
<dbReference type="InterPro" id="IPR036236">
    <property type="entry name" value="Znf_C2H2_sf"/>
</dbReference>
<feature type="domain" description="C2H2-type" evidence="5">
    <location>
        <begin position="300"/>
        <end position="327"/>
    </location>
</feature>
<dbReference type="SMART" id="SM00355">
    <property type="entry name" value="ZnF_C2H2"/>
    <property type="match status" value="6"/>
</dbReference>
<keyword evidence="2" id="KW-0677">Repeat</keyword>
<dbReference type="SMART" id="SM00868">
    <property type="entry name" value="zf-AD"/>
    <property type="match status" value="1"/>
</dbReference>
<evidence type="ECO:0000256" key="1">
    <source>
        <dbReference type="ARBA" id="ARBA00022723"/>
    </source>
</evidence>
<evidence type="ECO:0000259" key="5">
    <source>
        <dbReference type="PROSITE" id="PS50157"/>
    </source>
</evidence>
<accession>A0A182ILF5</accession>
<dbReference type="Gene3D" id="3.30.160.60">
    <property type="entry name" value="Classic Zinc Finger"/>
    <property type="match status" value="4"/>
</dbReference>
<evidence type="ECO:0000256" key="4">
    <source>
        <dbReference type="ARBA" id="ARBA00022833"/>
    </source>
</evidence>
<dbReference type="PANTHER" id="PTHR24409">
    <property type="entry name" value="ZINC FINGER PROTEIN 142"/>
    <property type="match status" value="1"/>
</dbReference>
<dbReference type="STRING" id="41427.A0A182ILF5"/>
<keyword evidence="4" id="KW-0862">Zinc</keyword>
<dbReference type="SUPFAM" id="SSF57667">
    <property type="entry name" value="beta-beta-alpha zinc fingers"/>
    <property type="match status" value="2"/>
</dbReference>
<evidence type="ECO:0000256" key="3">
    <source>
        <dbReference type="ARBA" id="ARBA00022771"/>
    </source>
</evidence>
<dbReference type="PROSITE" id="PS50157">
    <property type="entry name" value="ZINC_FINGER_C2H2_2"/>
    <property type="match status" value="4"/>
</dbReference>
<dbReference type="PANTHER" id="PTHR24409:SF295">
    <property type="entry name" value="AZ2-RELATED"/>
    <property type="match status" value="1"/>
</dbReference>
<evidence type="ECO:0000256" key="2">
    <source>
        <dbReference type="ARBA" id="ARBA00022737"/>
    </source>
</evidence>
<protein>
    <recommendedName>
        <fullName evidence="5">C2H2-type domain-containing protein</fullName>
    </recommendedName>
</protein>